<comment type="caution">
    <text evidence="2">The sequence shown here is derived from an EMBL/GenBank/DDBJ whole genome shotgun (WGS) entry which is preliminary data.</text>
</comment>
<dbReference type="SUPFAM" id="SSF53756">
    <property type="entry name" value="UDP-Glycosyltransferase/glycogen phosphorylase"/>
    <property type="match status" value="1"/>
</dbReference>
<dbReference type="Proteomes" id="UP000619238">
    <property type="component" value="Unassembled WGS sequence"/>
</dbReference>
<evidence type="ECO:0000313" key="2">
    <source>
        <dbReference type="EMBL" id="MBC8756301.1"/>
    </source>
</evidence>
<dbReference type="InterPro" id="IPR007235">
    <property type="entry name" value="Glyco_trans_28_C"/>
</dbReference>
<sequence length="378" mass="43100">MLRKKILLFPLANVLGHLSRTLALAEQLCKEGQDVYVSASDYYANLFEFVDPRITILPSIEMYADATKSFGQISYAKDGNVNESALLEASTHLETPELERRGKLLKKIIDRDTEIIEHVCPDVIVLDYHYAPLLIPKTKEIPLFCISHKIGYPTLCHRVHGEYPYPLNENTILVPGIDRFENSEIEHDSDTIKNKWMLCGMFSWEGWQQIQKVPEKNDIFLFFGSTGCSEKLTPWFIDKLPSDYKLSYVGQQKDDQFLNLRSYLKQTSLVICHGGHETVMECIKQKKPMIIIPNNLEQLEIGRRVEKLKLGVLLTQPYHTIDIKALTDTIEELTHNQEVKSNLASFANDLAQCDGAKIAANIIMAKLYNKVAGEIIEK</sequence>
<dbReference type="Gene3D" id="3.40.50.2000">
    <property type="entry name" value="Glycogen Phosphorylase B"/>
    <property type="match status" value="2"/>
</dbReference>
<reference evidence="2 3" key="1">
    <citation type="submission" date="2020-07" db="EMBL/GenBank/DDBJ databases">
        <title>Description of Kordia aestuariivivens sp. nov., isolated from a tidal flat.</title>
        <authorList>
            <person name="Park S."/>
            <person name="Yoon J.-H."/>
        </authorList>
    </citation>
    <scope>NUCLEOTIDE SEQUENCE [LARGE SCALE GENOMIC DNA]</scope>
    <source>
        <strain evidence="2 3">YSTF-M3</strain>
    </source>
</reference>
<dbReference type="PANTHER" id="PTHR21015">
    <property type="entry name" value="UDP-N-ACETYLGLUCOSAMINE--N-ACETYLMURAMYL-(PENTAPEPTIDE) PYROPHOSPHORYL-UNDECAPRENOL N-ACETYLGLUCOSAMINE TRANSFERASE 1"/>
    <property type="match status" value="1"/>
</dbReference>
<dbReference type="Pfam" id="PF04101">
    <property type="entry name" value="Glyco_tran_28_C"/>
    <property type="match status" value="1"/>
</dbReference>
<keyword evidence="3" id="KW-1185">Reference proteome</keyword>
<name>A0ABR7QCL2_9FLAO</name>
<accession>A0ABR7QCL2</accession>
<gene>
    <name evidence="2" type="ORF">H2O64_16625</name>
</gene>
<dbReference type="EMBL" id="JACGWS010000010">
    <property type="protein sequence ID" value="MBC8756301.1"/>
    <property type="molecule type" value="Genomic_DNA"/>
</dbReference>
<proteinExistence type="predicted"/>
<dbReference type="PANTHER" id="PTHR21015:SF22">
    <property type="entry name" value="GLYCOSYLTRANSFERASE"/>
    <property type="match status" value="1"/>
</dbReference>
<organism evidence="2 3">
    <name type="scientific">Kordia aestuariivivens</name>
    <dbReference type="NCBI Taxonomy" id="2759037"/>
    <lineage>
        <taxon>Bacteria</taxon>
        <taxon>Pseudomonadati</taxon>
        <taxon>Bacteroidota</taxon>
        <taxon>Flavobacteriia</taxon>
        <taxon>Flavobacteriales</taxon>
        <taxon>Flavobacteriaceae</taxon>
        <taxon>Kordia</taxon>
    </lineage>
</organism>
<evidence type="ECO:0000313" key="3">
    <source>
        <dbReference type="Proteomes" id="UP000619238"/>
    </source>
</evidence>
<dbReference type="RefSeq" id="WP_187563340.1">
    <property type="nucleotide sequence ID" value="NZ_JACGWS010000010.1"/>
</dbReference>
<protein>
    <recommendedName>
        <fullName evidence="1">Glycosyl transferase family 28 C-terminal domain-containing protein</fullName>
    </recommendedName>
</protein>
<evidence type="ECO:0000259" key="1">
    <source>
        <dbReference type="Pfam" id="PF04101"/>
    </source>
</evidence>
<feature type="domain" description="Glycosyl transferase family 28 C-terminal" evidence="1">
    <location>
        <begin position="259"/>
        <end position="341"/>
    </location>
</feature>